<keyword evidence="5 7" id="KW-0378">Hydrolase</keyword>
<keyword evidence="3" id="KW-0597">Phosphoprotein</keyword>
<feature type="region of interest" description="Disordered" evidence="8">
    <location>
        <begin position="1"/>
        <end position="21"/>
    </location>
</feature>
<evidence type="ECO:0000256" key="5">
    <source>
        <dbReference type="ARBA" id="ARBA00022801"/>
    </source>
</evidence>
<dbReference type="CDD" id="cd17870">
    <property type="entry name" value="GPN1"/>
    <property type="match status" value="1"/>
</dbReference>
<dbReference type="EMBL" id="ML220112">
    <property type="protein sequence ID" value="TGZ85493.1"/>
    <property type="molecule type" value="Genomic_DNA"/>
</dbReference>
<evidence type="ECO:0000256" key="8">
    <source>
        <dbReference type="SAM" id="MobiDB-lite"/>
    </source>
</evidence>
<evidence type="ECO:0000256" key="6">
    <source>
        <dbReference type="ARBA" id="ARBA00023134"/>
    </source>
</evidence>
<dbReference type="FunFam" id="3.40.50.300:FF:000579">
    <property type="entry name" value="GPN-loop GTPase"/>
    <property type="match status" value="1"/>
</dbReference>
<dbReference type="STRING" id="341454.A0A4S2N885"/>
<dbReference type="InterPro" id="IPR027417">
    <property type="entry name" value="P-loop_NTPase"/>
</dbReference>
<evidence type="ECO:0000313" key="10">
    <source>
        <dbReference type="Proteomes" id="UP000298138"/>
    </source>
</evidence>
<organism evidence="9 10">
    <name type="scientific">Ascodesmis nigricans</name>
    <dbReference type="NCBI Taxonomy" id="341454"/>
    <lineage>
        <taxon>Eukaryota</taxon>
        <taxon>Fungi</taxon>
        <taxon>Dikarya</taxon>
        <taxon>Ascomycota</taxon>
        <taxon>Pezizomycotina</taxon>
        <taxon>Pezizomycetes</taxon>
        <taxon>Pezizales</taxon>
        <taxon>Ascodesmidaceae</taxon>
        <taxon>Ascodesmis</taxon>
    </lineage>
</organism>
<dbReference type="Proteomes" id="UP000298138">
    <property type="component" value="Unassembled WGS sequence"/>
</dbReference>
<dbReference type="AlphaFoldDB" id="A0A4S2N885"/>
<evidence type="ECO:0000256" key="4">
    <source>
        <dbReference type="ARBA" id="ARBA00022741"/>
    </source>
</evidence>
<dbReference type="OrthoDB" id="243313at2759"/>
<comment type="function">
    <text evidence="7">Small GTPase required for proper nuclear import of RNA polymerase II (RNAPII). May act at an RNAP assembly step prior to nuclear import.</text>
</comment>
<sequence>MADTMSASSSTSAATGKAPATEQPLPPAVICIGMAGSGKTTFMQRLNAHLHSAHEPPYIINLDPAVRTLPFSSNIDIRDSVNYRQVMSSYNLGPNGGIMTSLNLFATKIDQVVSILETRSKSHEISRILIDTPGQIECFVWSASGAILTDAIASTFPTVVAYVIDTPRTTSPATFMANMLYACSILYKTKLPMILVFNKTDAQDATFAKEWMTDFEAFQAALRESEDGNEEGVGGSGYMASLLNSMSLMLDEFYNHLDVVAVSAMTGQGIDEFFEAVQKKVVEYEKDYKPEMEMLRKKREDEKLEKKQKELDKLMKDMAVGDSGKKETPVVLSDVESDEDEPMYGDPSDEEEVDNDPDEGLKARYQKALQETSQNAMEDAKEYIRKSQG</sequence>
<keyword evidence="6 7" id="KW-0342">GTP-binding</keyword>
<dbReference type="FunCoup" id="A0A4S2N885">
    <property type="interactions" value="864"/>
</dbReference>
<feature type="compositionally biased region" description="Acidic residues" evidence="8">
    <location>
        <begin position="335"/>
        <end position="358"/>
    </location>
</feature>
<comment type="subunit">
    <text evidence="7">Binds to RNA polymerase II.</text>
</comment>
<dbReference type="InterPro" id="IPR004130">
    <property type="entry name" value="Gpn"/>
</dbReference>
<dbReference type="SUPFAM" id="SSF52540">
    <property type="entry name" value="P-loop containing nucleoside triphosphate hydrolases"/>
    <property type="match status" value="1"/>
</dbReference>
<dbReference type="PANTHER" id="PTHR21231">
    <property type="entry name" value="XPA-BINDING PROTEIN 1-RELATED"/>
    <property type="match status" value="1"/>
</dbReference>
<comment type="subcellular location">
    <subcellularLocation>
        <location evidence="7">Cytoplasm</location>
    </subcellularLocation>
    <subcellularLocation>
        <location evidence="7">Nucleus</location>
    </subcellularLocation>
</comment>
<evidence type="ECO:0000313" key="9">
    <source>
        <dbReference type="EMBL" id="TGZ85493.1"/>
    </source>
</evidence>
<keyword evidence="2 7" id="KW-0963">Cytoplasm</keyword>
<evidence type="ECO:0000256" key="2">
    <source>
        <dbReference type="ARBA" id="ARBA00022490"/>
    </source>
</evidence>
<dbReference type="Pfam" id="PF03029">
    <property type="entry name" value="ATP_bind_1"/>
    <property type="match status" value="1"/>
</dbReference>
<evidence type="ECO:0000256" key="3">
    <source>
        <dbReference type="ARBA" id="ARBA00022553"/>
    </source>
</evidence>
<protein>
    <recommendedName>
        <fullName evidence="7">GPN-loop GTPase</fullName>
        <ecNumber evidence="7">3.6.5.-</ecNumber>
    </recommendedName>
</protein>
<dbReference type="EC" id="3.6.5.-" evidence="7"/>
<feature type="compositionally biased region" description="Basic and acidic residues" evidence="8">
    <location>
        <begin position="378"/>
        <end position="389"/>
    </location>
</feature>
<dbReference type="GO" id="GO:0003924">
    <property type="term" value="F:GTPase activity"/>
    <property type="evidence" value="ECO:0007669"/>
    <property type="project" value="InterPro"/>
</dbReference>
<reference evidence="9 10" key="1">
    <citation type="submission" date="2019-04" db="EMBL/GenBank/DDBJ databases">
        <title>Comparative genomics and transcriptomics to analyze fruiting body development in filamentous ascomycetes.</title>
        <authorList>
            <consortium name="DOE Joint Genome Institute"/>
            <person name="Lutkenhaus R."/>
            <person name="Traeger S."/>
            <person name="Breuer J."/>
            <person name="Kuo A."/>
            <person name="Lipzen A."/>
            <person name="Pangilinan J."/>
            <person name="Dilworth D."/>
            <person name="Sandor L."/>
            <person name="Poggeler S."/>
            <person name="Barry K."/>
            <person name="Grigoriev I.V."/>
            <person name="Nowrousian M."/>
        </authorList>
    </citation>
    <scope>NUCLEOTIDE SEQUENCE [LARGE SCALE GENOMIC DNA]</scope>
    <source>
        <strain evidence="9 10">CBS 389.68</strain>
    </source>
</reference>
<evidence type="ECO:0000256" key="7">
    <source>
        <dbReference type="RuleBase" id="RU365059"/>
    </source>
</evidence>
<name>A0A4S2N885_9PEZI</name>
<accession>A0A4S2N885</accession>
<dbReference type="InterPro" id="IPR030230">
    <property type="entry name" value="Gpn1/Npa3/XAB1"/>
</dbReference>
<keyword evidence="4 7" id="KW-0547">Nucleotide-binding</keyword>
<dbReference type="PANTHER" id="PTHR21231:SF8">
    <property type="entry name" value="GPN-LOOP GTPASE 1"/>
    <property type="match status" value="1"/>
</dbReference>
<keyword evidence="10" id="KW-1185">Reference proteome</keyword>
<feature type="region of interest" description="Disordered" evidence="8">
    <location>
        <begin position="314"/>
        <end position="389"/>
    </location>
</feature>
<dbReference type="GO" id="GO:0005634">
    <property type="term" value="C:nucleus"/>
    <property type="evidence" value="ECO:0007669"/>
    <property type="project" value="UniProtKB-SubCell"/>
</dbReference>
<evidence type="ECO:0000256" key="1">
    <source>
        <dbReference type="ARBA" id="ARBA00005290"/>
    </source>
</evidence>
<proteinExistence type="inferred from homology"/>
<dbReference type="PRINTS" id="PR00449">
    <property type="entry name" value="RASTRNSFRMNG"/>
</dbReference>
<dbReference type="Gene3D" id="3.40.50.300">
    <property type="entry name" value="P-loop containing nucleotide triphosphate hydrolases"/>
    <property type="match status" value="1"/>
</dbReference>
<dbReference type="GO" id="GO:0005737">
    <property type="term" value="C:cytoplasm"/>
    <property type="evidence" value="ECO:0007669"/>
    <property type="project" value="UniProtKB-SubCell"/>
</dbReference>
<dbReference type="InParanoid" id="A0A4S2N885"/>
<gene>
    <name evidence="9" type="ORF">EX30DRAFT_357261</name>
</gene>
<comment type="similarity">
    <text evidence="1 7">Belongs to the GPN-loop GTPase family.</text>
</comment>
<dbReference type="GO" id="GO:0005525">
    <property type="term" value="F:GTP binding"/>
    <property type="evidence" value="ECO:0007669"/>
    <property type="project" value="UniProtKB-KW"/>
</dbReference>